<evidence type="ECO:0000256" key="2">
    <source>
        <dbReference type="ARBA" id="ARBA00022475"/>
    </source>
</evidence>
<dbReference type="PIRSF" id="PIRSF006324">
    <property type="entry name" value="LeuE"/>
    <property type="match status" value="1"/>
</dbReference>
<dbReference type="PANTHER" id="PTHR30086:SF21">
    <property type="entry name" value="TRANSPORT PROTEIN"/>
    <property type="match status" value="1"/>
</dbReference>
<proteinExistence type="predicted"/>
<reference evidence="7 10" key="1">
    <citation type="submission" date="2021-07" db="EMBL/GenBank/DDBJ databases">
        <title>Whole genome sequencing of carbapenem-resistant Pseudomonas spp. isolated in Japan.</title>
        <authorList>
            <person name="Suzuki M."/>
            <person name="Maehana S."/>
            <person name="Kitasato H."/>
        </authorList>
    </citation>
    <scope>NUCLEOTIDE SEQUENCE</scope>
    <source>
        <strain evidence="7">KAM435</strain>
        <strain evidence="8 10">KAM436</strain>
    </source>
</reference>
<keyword evidence="2" id="KW-1003">Cell membrane</keyword>
<dbReference type="Proteomes" id="UP000887228">
    <property type="component" value="Unassembled WGS sequence"/>
</dbReference>
<evidence type="ECO:0000313" key="7">
    <source>
        <dbReference type="EMBL" id="GIZ90378.1"/>
    </source>
</evidence>
<organism evidence="7 9">
    <name type="scientific">Aquipseudomonas alcaligenes</name>
    <name type="common">Pseudomonas alcaligenes</name>
    <dbReference type="NCBI Taxonomy" id="43263"/>
    <lineage>
        <taxon>Bacteria</taxon>
        <taxon>Pseudomonadati</taxon>
        <taxon>Pseudomonadota</taxon>
        <taxon>Gammaproteobacteria</taxon>
        <taxon>Pseudomonadales</taxon>
        <taxon>Pseudomonadaceae</taxon>
        <taxon>Aquipseudomonas</taxon>
    </lineage>
</organism>
<protein>
    <submittedName>
        <fullName evidence="7">Lysine transporter LysE</fullName>
    </submittedName>
</protein>
<feature type="transmembrane region" description="Helical" evidence="6">
    <location>
        <begin position="190"/>
        <end position="207"/>
    </location>
</feature>
<feature type="transmembrane region" description="Helical" evidence="6">
    <location>
        <begin position="6"/>
        <end position="28"/>
    </location>
</feature>
<feature type="transmembrane region" description="Helical" evidence="6">
    <location>
        <begin position="40"/>
        <end position="67"/>
    </location>
</feature>
<comment type="caution">
    <text evidence="7">The sequence shown here is derived from an EMBL/GenBank/DDBJ whole genome shotgun (WGS) entry which is preliminary data.</text>
</comment>
<dbReference type="AlphaFoldDB" id="A0AA37CHS2"/>
<gene>
    <name evidence="7" type="ORF">KAM435_37050</name>
    <name evidence="8" type="ORF">KAM436_31320</name>
</gene>
<evidence type="ECO:0000256" key="6">
    <source>
        <dbReference type="SAM" id="Phobius"/>
    </source>
</evidence>
<dbReference type="Pfam" id="PF01810">
    <property type="entry name" value="LysE"/>
    <property type="match status" value="1"/>
</dbReference>
<dbReference type="GO" id="GO:0005886">
    <property type="term" value="C:plasma membrane"/>
    <property type="evidence" value="ECO:0007669"/>
    <property type="project" value="UniProtKB-SubCell"/>
</dbReference>
<dbReference type="EMBL" id="BPMT01000014">
    <property type="protein sequence ID" value="GIZ94164.1"/>
    <property type="molecule type" value="Genomic_DNA"/>
</dbReference>
<comment type="subcellular location">
    <subcellularLocation>
        <location evidence="1">Cell membrane</location>
        <topology evidence="1">Multi-pass membrane protein</topology>
    </subcellularLocation>
</comment>
<evidence type="ECO:0000313" key="9">
    <source>
        <dbReference type="Proteomes" id="UP000887212"/>
    </source>
</evidence>
<evidence type="ECO:0000313" key="10">
    <source>
        <dbReference type="Proteomes" id="UP000887228"/>
    </source>
</evidence>
<keyword evidence="4 6" id="KW-1133">Transmembrane helix</keyword>
<dbReference type="Proteomes" id="UP000887212">
    <property type="component" value="Unassembled WGS sequence"/>
</dbReference>
<evidence type="ECO:0000256" key="3">
    <source>
        <dbReference type="ARBA" id="ARBA00022692"/>
    </source>
</evidence>
<accession>A0AA37CHS2</accession>
<dbReference type="InterPro" id="IPR001123">
    <property type="entry name" value="LeuE-type"/>
</dbReference>
<feature type="transmembrane region" description="Helical" evidence="6">
    <location>
        <begin position="149"/>
        <end position="169"/>
    </location>
</feature>
<keyword evidence="3 6" id="KW-0812">Transmembrane</keyword>
<evidence type="ECO:0000256" key="5">
    <source>
        <dbReference type="ARBA" id="ARBA00023136"/>
    </source>
</evidence>
<dbReference type="GO" id="GO:0015171">
    <property type="term" value="F:amino acid transmembrane transporter activity"/>
    <property type="evidence" value="ECO:0007669"/>
    <property type="project" value="TreeGrafter"/>
</dbReference>
<sequence length="210" mass="22440">MDCTMLELVSVITITLLAVISPGADFAMVSRNSMFLSRRAGLLTALGISLGVLVHVSYSMLGIGLLISQSILLFNLVKFAGAAYLIWLGIGMLRSRKLDPQQVVAAPQLSDWQALRIGFLTNALNPKTTLFVVALFTQVISPDTATLTQLGYGLFMAVAHLFWFALVAYGLSSEAARGFVARSRHLIERAIGGVLVALGLGLAASSLQRS</sequence>
<evidence type="ECO:0000256" key="1">
    <source>
        <dbReference type="ARBA" id="ARBA00004651"/>
    </source>
</evidence>
<keyword evidence="5 6" id="KW-0472">Membrane</keyword>
<feature type="transmembrane region" description="Helical" evidence="6">
    <location>
        <begin position="73"/>
        <end position="93"/>
    </location>
</feature>
<name>A0AA37CHS2_AQUAC</name>
<evidence type="ECO:0000256" key="4">
    <source>
        <dbReference type="ARBA" id="ARBA00022989"/>
    </source>
</evidence>
<dbReference type="EMBL" id="BPMS01000024">
    <property type="protein sequence ID" value="GIZ90378.1"/>
    <property type="molecule type" value="Genomic_DNA"/>
</dbReference>
<evidence type="ECO:0000313" key="8">
    <source>
        <dbReference type="EMBL" id="GIZ94164.1"/>
    </source>
</evidence>
<dbReference type="PANTHER" id="PTHR30086">
    <property type="entry name" value="ARGININE EXPORTER PROTEIN ARGO"/>
    <property type="match status" value="1"/>
</dbReference>